<dbReference type="InterPro" id="IPR051428">
    <property type="entry name" value="Sphingo_Act-Surfact_Prot"/>
</dbReference>
<name>A0A9K3CSX1_9EUKA</name>
<organism evidence="9 10">
    <name type="scientific">Kipferlia bialata</name>
    <dbReference type="NCBI Taxonomy" id="797122"/>
    <lineage>
        <taxon>Eukaryota</taxon>
        <taxon>Metamonada</taxon>
        <taxon>Carpediemonas-like organisms</taxon>
        <taxon>Kipferlia</taxon>
    </lineage>
</organism>
<dbReference type="SUPFAM" id="SSF47862">
    <property type="entry name" value="Saposin"/>
    <property type="match status" value="2"/>
</dbReference>
<dbReference type="PRINTS" id="PR01797">
    <property type="entry name" value="SAPOSIN"/>
</dbReference>
<dbReference type="InterPro" id="IPR011001">
    <property type="entry name" value="Saposin-like"/>
</dbReference>
<evidence type="ECO:0000256" key="7">
    <source>
        <dbReference type="SAM" id="SignalP"/>
    </source>
</evidence>
<keyword evidence="6" id="KW-0325">Glycoprotein</keyword>
<evidence type="ECO:0000313" key="9">
    <source>
        <dbReference type="EMBL" id="GIQ82653.1"/>
    </source>
</evidence>
<dbReference type="InterPro" id="IPR008138">
    <property type="entry name" value="SapB_2"/>
</dbReference>
<accession>A0A9K3CSX1</accession>
<keyword evidence="3 7" id="KW-0732">Signal</keyword>
<dbReference type="Pfam" id="PF05184">
    <property type="entry name" value="SapB_1"/>
    <property type="match status" value="1"/>
</dbReference>
<dbReference type="SMART" id="SM00741">
    <property type="entry name" value="SapB"/>
    <property type="match status" value="2"/>
</dbReference>
<dbReference type="GO" id="GO:0005576">
    <property type="term" value="C:extracellular region"/>
    <property type="evidence" value="ECO:0007669"/>
    <property type="project" value="UniProtKB-SubCell"/>
</dbReference>
<dbReference type="GO" id="GO:0005764">
    <property type="term" value="C:lysosome"/>
    <property type="evidence" value="ECO:0007669"/>
    <property type="project" value="InterPro"/>
</dbReference>
<evidence type="ECO:0000256" key="2">
    <source>
        <dbReference type="ARBA" id="ARBA00022525"/>
    </source>
</evidence>
<dbReference type="AlphaFoldDB" id="A0A9K3CSX1"/>
<dbReference type="InterPro" id="IPR007856">
    <property type="entry name" value="SapB_1"/>
</dbReference>
<dbReference type="InterPro" id="IPR008139">
    <property type="entry name" value="SaposinB_dom"/>
</dbReference>
<evidence type="ECO:0000256" key="6">
    <source>
        <dbReference type="ARBA" id="ARBA00023180"/>
    </source>
</evidence>
<dbReference type="InterPro" id="IPR008373">
    <property type="entry name" value="Saposin"/>
</dbReference>
<protein>
    <submittedName>
        <fullName evidence="9">Saposin</fullName>
    </submittedName>
</protein>
<dbReference type="FunFam" id="1.10.225.10:FF:000002">
    <property type="entry name" value="prosaposin isoform X2"/>
    <property type="match status" value="1"/>
</dbReference>
<dbReference type="Proteomes" id="UP000265618">
    <property type="component" value="Unassembled WGS sequence"/>
</dbReference>
<feature type="domain" description="Saposin B-type" evidence="8">
    <location>
        <begin position="117"/>
        <end position="194"/>
    </location>
</feature>
<dbReference type="PROSITE" id="PS50015">
    <property type="entry name" value="SAP_B"/>
    <property type="match status" value="2"/>
</dbReference>
<sequence length="194" mass="21096">MRVFSLVLCLLAVLYSAAALLVVPGGVQGPSECAVCNLLVSQLDDFLDSNKTVDEIVEFLDSACSYLPSSLEQECDVLVEAYIPDIMDYLVANDLDPKDLCSFLGLCRSAPPATAKQGDWCSVCTIAMDLVDIGLESDWTLDELDTLLADICSWFPTELQPECHAMIGMYDTVIIAALVDDYSPDVVCEYIGLC</sequence>
<evidence type="ECO:0000256" key="3">
    <source>
        <dbReference type="ARBA" id="ARBA00022729"/>
    </source>
</evidence>
<dbReference type="Gene3D" id="1.10.225.10">
    <property type="entry name" value="Saposin-like"/>
    <property type="match status" value="2"/>
</dbReference>
<evidence type="ECO:0000313" key="10">
    <source>
        <dbReference type="Proteomes" id="UP000265618"/>
    </source>
</evidence>
<dbReference type="EMBL" id="BDIP01000770">
    <property type="protein sequence ID" value="GIQ82653.1"/>
    <property type="molecule type" value="Genomic_DNA"/>
</dbReference>
<keyword evidence="10" id="KW-1185">Reference proteome</keyword>
<dbReference type="PANTHER" id="PTHR11480">
    <property type="entry name" value="SAPOSIN-RELATED"/>
    <property type="match status" value="1"/>
</dbReference>
<proteinExistence type="predicted"/>
<reference evidence="9 10" key="1">
    <citation type="journal article" date="2018" name="PLoS ONE">
        <title>The draft genome of Kipferlia bialata reveals reductive genome evolution in fornicate parasites.</title>
        <authorList>
            <person name="Tanifuji G."/>
            <person name="Takabayashi S."/>
            <person name="Kume K."/>
            <person name="Takagi M."/>
            <person name="Nakayama T."/>
            <person name="Kamikawa R."/>
            <person name="Inagaki Y."/>
            <person name="Hashimoto T."/>
        </authorList>
    </citation>
    <scope>NUCLEOTIDE SEQUENCE [LARGE SCALE GENOMIC DNA]</scope>
    <source>
        <strain evidence="9">NY0173</strain>
    </source>
</reference>
<gene>
    <name evidence="9" type="ORF">KIPB_003825</name>
</gene>
<feature type="domain" description="Saposin B-type" evidence="8">
    <location>
        <begin position="29"/>
        <end position="111"/>
    </location>
</feature>
<evidence type="ECO:0000256" key="1">
    <source>
        <dbReference type="ARBA" id="ARBA00004613"/>
    </source>
</evidence>
<evidence type="ECO:0000256" key="5">
    <source>
        <dbReference type="ARBA" id="ARBA00023157"/>
    </source>
</evidence>
<dbReference type="Pfam" id="PF03489">
    <property type="entry name" value="SapB_2"/>
    <property type="match status" value="1"/>
</dbReference>
<feature type="signal peptide" evidence="7">
    <location>
        <begin position="1"/>
        <end position="19"/>
    </location>
</feature>
<evidence type="ECO:0000259" key="8">
    <source>
        <dbReference type="PROSITE" id="PS50015"/>
    </source>
</evidence>
<keyword evidence="4" id="KW-0677">Repeat</keyword>
<comment type="caution">
    <text evidence="9">The sequence shown here is derived from an EMBL/GenBank/DDBJ whole genome shotgun (WGS) entry which is preliminary data.</text>
</comment>
<evidence type="ECO:0000256" key="4">
    <source>
        <dbReference type="ARBA" id="ARBA00022737"/>
    </source>
</evidence>
<keyword evidence="2" id="KW-0964">Secreted</keyword>
<comment type="subcellular location">
    <subcellularLocation>
        <location evidence="1">Secreted</location>
    </subcellularLocation>
</comment>
<feature type="chain" id="PRO_5039919625" evidence="7">
    <location>
        <begin position="20"/>
        <end position="194"/>
    </location>
</feature>
<dbReference type="GO" id="GO:0016020">
    <property type="term" value="C:membrane"/>
    <property type="evidence" value="ECO:0007669"/>
    <property type="project" value="GOC"/>
</dbReference>
<keyword evidence="5" id="KW-1015">Disulfide bond</keyword>
<dbReference type="OrthoDB" id="69496at2759"/>
<dbReference type="GO" id="GO:0006665">
    <property type="term" value="P:sphingolipid metabolic process"/>
    <property type="evidence" value="ECO:0007669"/>
    <property type="project" value="InterPro"/>
</dbReference>